<sequence>MQLRAGRWLVGLAATTGLVLSMSGAAAIASQKSAPVEVNSFSGAYLAARIAEIDNNLEDAIVFYKRALTFDPDNQPLQQSLMLALVAEGRFAESLPYAQKLKSVPDVERLARLALAIDAFRKRDYRAAENQLTFTEESDLDGLIAKVMIAWAKLGEGDKAGAMATLDDLSGPDWYGLFVSYAKGLVAEQAGRREEADAAYRSAVDGVAAGGAAPDTWLRAAEAYAGFLARGGKKDAALAVLDKAEEFASGRLPLIDLRDRIMKGQAVTPIVATPAQGASEHLLALASALNRGGGEAFVRLYLQFALALRPDSDQVLVQLAGVAEQQQDAARAIELYRSVPPKSPLRRISQLQLGLNLADMDRRDEAIRQLQALVDENPDDMRGYLALGGVYASKEDFAGAAKVFDRAVKRIESKVIAIPNDPRAAANWNIYYQRGIAYERLKQWPKAEPNFRKALELFPNQPQVLNYLGYSWIDMNMNLEEGMDMIRKAVELRPSDGYIVDSLGWAHYRLGEFEEAVRELERAVSLKPDDPVLNDHLGDAYWRVGRRLEATFQWSHARDMEPEPNVLAEVEKKLKEGLPPLDDKSVAGPTPATPAPAVQPEPEQAPAEQRSEAAPDAAAPKPAVYRVAPGQSLWSIAVDKLGNGNRYIEILDLNPHLLGDPGRLMPGQELTLPPAGH</sequence>
<dbReference type="SMART" id="SM00257">
    <property type="entry name" value="LysM"/>
    <property type="match status" value="1"/>
</dbReference>
<feature type="region of interest" description="Disordered" evidence="4">
    <location>
        <begin position="578"/>
        <end position="620"/>
    </location>
</feature>
<feature type="repeat" description="TPR" evidence="3">
    <location>
        <begin position="381"/>
        <end position="414"/>
    </location>
</feature>
<dbReference type="RefSeq" id="WP_367724670.1">
    <property type="nucleotide sequence ID" value="NZ_JBFOCI010000005.1"/>
</dbReference>
<dbReference type="PANTHER" id="PTHR45586:SF16">
    <property type="entry name" value="DOMAIN PROTEIN, PUTATIVE-RELATED"/>
    <property type="match status" value="1"/>
</dbReference>
<dbReference type="InterPro" id="IPR011990">
    <property type="entry name" value="TPR-like_helical_dom_sf"/>
</dbReference>
<dbReference type="Pfam" id="PF13432">
    <property type="entry name" value="TPR_16"/>
    <property type="match status" value="1"/>
</dbReference>
<evidence type="ECO:0000256" key="3">
    <source>
        <dbReference type="PROSITE-ProRule" id="PRU00339"/>
    </source>
</evidence>
<evidence type="ECO:0000259" key="6">
    <source>
        <dbReference type="PROSITE" id="PS51782"/>
    </source>
</evidence>
<feature type="repeat" description="TPR" evidence="3">
    <location>
        <begin position="497"/>
        <end position="530"/>
    </location>
</feature>
<feature type="repeat" description="TPR" evidence="3">
    <location>
        <begin position="428"/>
        <end position="461"/>
    </location>
</feature>
<reference evidence="7 8" key="1">
    <citation type="submission" date="2024-06" db="EMBL/GenBank/DDBJ databases">
        <authorList>
            <person name="Tuo L."/>
        </authorList>
    </citation>
    <scope>NUCLEOTIDE SEQUENCE [LARGE SCALE GENOMIC DNA]</scope>
    <source>
        <strain evidence="7 8">ZMM04-5</strain>
    </source>
</reference>
<dbReference type="InterPro" id="IPR018392">
    <property type="entry name" value="LysM"/>
</dbReference>
<dbReference type="Pfam" id="PF00515">
    <property type="entry name" value="TPR_1"/>
    <property type="match status" value="1"/>
</dbReference>
<dbReference type="PROSITE" id="PS50005">
    <property type="entry name" value="TPR"/>
    <property type="match status" value="3"/>
</dbReference>
<name>A0ABV3R2F1_9HYPH</name>
<gene>
    <name evidence="7" type="ORF">ABUE31_15960</name>
</gene>
<evidence type="ECO:0000256" key="4">
    <source>
        <dbReference type="SAM" id="MobiDB-lite"/>
    </source>
</evidence>
<organism evidence="7 8">
    <name type="scientific">Mesorhizobium marinum</name>
    <dbReference type="NCBI Taxonomy" id="3228790"/>
    <lineage>
        <taxon>Bacteria</taxon>
        <taxon>Pseudomonadati</taxon>
        <taxon>Pseudomonadota</taxon>
        <taxon>Alphaproteobacteria</taxon>
        <taxon>Hyphomicrobiales</taxon>
        <taxon>Phyllobacteriaceae</taxon>
        <taxon>Mesorhizobium</taxon>
    </lineage>
</organism>
<keyword evidence="2 3" id="KW-0802">TPR repeat</keyword>
<evidence type="ECO:0000313" key="7">
    <source>
        <dbReference type="EMBL" id="MEW9807486.1"/>
    </source>
</evidence>
<protein>
    <submittedName>
        <fullName evidence="7">Tetratricopeptide repeat protein</fullName>
    </submittedName>
</protein>
<keyword evidence="8" id="KW-1185">Reference proteome</keyword>
<proteinExistence type="predicted"/>
<evidence type="ECO:0000313" key="8">
    <source>
        <dbReference type="Proteomes" id="UP001556196"/>
    </source>
</evidence>
<dbReference type="Pfam" id="PF09976">
    <property type="entry name" value="TPR_21"/>
    <property type="match status" value="1"/>
</dbReference>
<dbReference type="Gene3D" id="1.25.40.10">
    <property type="entry name" value="Tetratricopeptide repeat domain"/>
    <property type="match status" value="2"/>
</dbReference>
<keyword evidence="5" id="KW-0732">Signal</keyword>
<dbReference type="EMBL" id="JBFOCI010000005">
    <property type="protein sequence ID" value="MEW9807486.1"/>
    <property type="molecule type" value="Genomic_DNA"/>
</dbReference>
<feature type="compositionally biased region" description="Low complexity" evidence="4">
    <location>
        <begin position="600"/>
        <end position="620"/>
    </location>
</feature>
<dbReference type="SMART" id="SM00028">
    <property type="entry name" value="TPR"/>
    <property type="match status" value="6"/>
</dbReference>
<dbReference type="InterPro" id="IPR019734">
    <property type="entry name" value="TPR_rpt"/>
</dbReference>
<dbReference type="Pfam" id="PF13414">
    <property type="entry name" value="TPR_11"/>
    <property type="match status" value="1"/>
</dbReference>
<comment type="caution">
    <text evidence="7">The sequence shown here is derived from an EMBL/GenBank/DDBJ whole genome shotgun (WGS) entry which is preliminary data.</text>
</comment>
<evidence type="ECO:0000256" key="1">
    <source>
        <dbReference type="ARBA" id="ARBA00022737"/>
    </source>
</evidence>
<feature type="domain" description="LysM" evidence="6">
    <location>
        <begin position="623"/>
        <end position="672"/>
    </location>
</feature>
<dbReference type="InterPro" id="IPR036779">
    <property type="entry name" value="LysM_dom_sf"/>
</dbReference>
<evidence type="ECO:0000256" key="5">
    <source>
        <dbReference type="SAM" id="SignalP"/>
    </source>
</evidence>
<evidence type="ECO:0000256" key="2">
    <source>
        <dbReference type="ARBA" id="ARBA00022803"/>
    </source>
</evidence>
<dbReference type="InterPro" id="IPR018704">
    <property type="entry name" value="SecYEG/CpoB_TPR"/>
</dbReference>
<dbReference type="Proteomes" id="UP001556196">
    <property type="component" value="Unassembled WGS sequence"/>
</dbReference>
<dbReference type="PROSITE" id="PS50293">
    <property type="entry name" value="TPR_REGION"/>
    <property type="match status" value="1"/>
</dbReference>
<dbReference type="CDD" id="cd00118">
    <property type="entry name" value="LysM"/>
    <property type="match status" value="1"/>
</dbReference>
<feature type="chain" id="PRO_5045925290" evidence="5">
    <location>
        <begin position="27"/>
        <end position="677"/>
    </location>
</feature>
<dbReference type="PANTHER" id="PTHR45586">
    <property type="entry name" value="TPR REPEAT-CONTAINING PROTEIN PA4667"/>
    <property type="match status" value="1"/>
</dbReference>
<dbReference type="Pfam" id="PF01476">
    <property type="entry name" value="LysM"/>
    <property type="match status" value="1"/>
</dbReference>
<dbReference type="PROSITE" id="PS51782">
    <property type="entry name" value="LYSM"/>
    <property type="match status" value="1"/>
</dbReference>
<dbReference type="Gene3D" id="3.10.350.10">
    <property type="entry name" value="LysM domain"/>
    <property type="match status" value="1"/>
</dbReference>
<keyword evidence="1" id="KW-0677">Repeat</keyword>
<dbReference type="SUPFAM" id="SSF48452">
    <property type="entry name" value="TPR-like"/>
    <property type="match status" value="3"/>
</dbReference>
<accession>A0ABV3R2F1</accession>
<feature type="signal peptide" evidence="5">
    <location>
        <begin position="1"/>
        <end position="26"/>
    </location>
</feature>
<dbReference type="InterPro" id="IPR051012">
    <property type="entry name" value="CellSynth/LPSAsmb/PSIAsmb"/>
</dbReference>